<protein>
    <submittedName>
        <fullName evidence="7">Unannotated protein</fullName>
    </submittedName>
</protein>
<feature type="transmembrane region" description="Helical" evidence="6">
    <location>
        <begin position="64"/>
        <end position="83"/>
    </location>
</feature>
<proteinExistence type="predicted"/>
<dbReference type="InterPro" id="IPR001851">
    <property type="entry name" value="ABC_transp_permease"/>
</dbReference>
<evidence type="ECO:0000256" key="2">
    <source>
        <dbReference type="ARBA" id="ARBA00022475"/>
    </source>
</evidence>
<feature type="transmembrane region" description="Helical" evidence="6">
    <location>
        <begin position="151"/>
        <end position="174"/>
    </location>
</feature>
<evidence type="ECO:0000256" key="3">
    <source>
        <dbReference type="ARBA" id="ARBA00022692"/>
    </source>
</evidence>
<feature type="transmembrane region" description="Helical" evidence="6">
    <location>
        <begin position="95"/>
        <end position="118"/>
    </location>
</feature>
<evidence type="ECO:0000313" key="7">
    <source>
        <dbReference type="EMBL" id="CAB4708399.1"/>
    </source>
</evidence>
<dbReference type="Pfam" id="PF02653">
    <property type="entry name" value="BPD_transp_2"/>
    <property type="match status" value="1"/>
</dbReference>
<feature type="transmembrane region" description="Helical" evidence="6">
    <location>
        <begin position="338"/>
        <end position="357"/>
    </location>
</feature>
<evidence type="ECO:0000256" key="1">
    <source>
        <dbReference type="ARBA" id="ARBA00004651"/>
    </source>
</evidence>
<evidence type="ECO:0000256" key="5">
    <source>
        <dbReference type="ARBA" id="ARBA00023136"/>
    </source>
</evidence>
<dbReference type="GO" id="GO:0022857">
    <property type="term" value="F:transmembrane transporter activity"/>
    <property type="evidence" value="ECO:0007669"/>
    <property type="project" value="InterPro"/>
</dbReference>
<name>A0A6J6QBR6_9ZZZZ</name>
<feature type="transmembrane region" description="Helical" evidence="6">
    <location>
        <begin position="369"/>
        <end position="394"/>
    </location>
</feature>
<dbReference type="GO" id="GO:0005886">
    <property type="term" value="C:plasma membrane"/>
    <property type="evidence" value="ECO:0007669"/>
    <property type="project" value="UniProtKB-SubCell"/>
</dbReference>
<feature type="transmembrane region" description="Helical" evidence="6">
    <location>
        <begin position="292"/>
        <end position="318"/>
    </location>
</feature>
<dbReference type="AlphaFoldDB" id="A0A6J6QBR6"/>
<comment type="subcellular location">
    <subcellularLocation>
        <location evidence="1">Cell membrane</location>
        <topology evidence="1">Multi-pass membrane protein</topology>
    </subcellularLocation>
</comment>
<feature type="transmembrane region" description="Helical" evidence="6">
    <location>
        <begin position="235"/>
        <end position="261"/>
    </location>
</feature>
<feature type="transmembrane region" description="Helical" evidence="6">
    <location>
        <begin position="125"/>
        <end position="145"/>
    </location>
</feature>
<feature type="transmembrane region" description="Helical" evidence="6">
    <location>
        <begin position="12"/>
        <end position="31"/>
    </location>
</feature>
<sequence>MNVAARILQPSVKVTGIAGILIGLLAFWLALPPALVRTPVIPVILGIVAVAAGISVVTRGHLRLGYGAVVAGVLGIVLGLLAIQSGETHLRMVFTWGGLLAATLSYATPLTFAALGGMFSERSGVVNIALEGMMLVGAFFAVWGADVTGNWMLGLLIGMGMGGLFALIHAIWAIHFRADQIVGGTAINFLALGVTGYFFIQIYGNDGTPDLTSGSWFTGESIPNVNIPGLGRDSFFGQVIGGLNLMIWLSIVALIVSYVVLFRTAIGLRIRAVGEHPRAADTVGIDVYKTRYAAVIVSGMLAAMGGAYLSIGFVHSFNQNMTEGRGFIALAALIFGKWRPFGAFAAALLFGFSSALAQQIPPAYSDSSLSVLSSSSLFLILPYVLTLIAVAGVIGRSVAPAADGRPYVKQ</sequence>
<dbReference type="EMBL" id="CAEZXP010000008">
    <property type="protein sequence ID" value="CAB4708399.1"/>
    <property type="molecule type" value="Genomic_DNA"/>
</dbReference>
<keyword evidence="5 6" id="KW-0472">Membrane</keyword>
<dbReference type="PANTHER" id="PTHR43370:SF1">
    <property type="entry name" value="GUANOSINE ABC TRANSPORTER PERMEASE PROTEIN NUPQ"/>
    <property type="match status" value="1"/>
</dbReference>
<keyword evidence="2" id="KW-1003">Cell membrane</keyword>
<keyword evidence="3 6" id="KW-0812">Transmembrane</keyword>
<keyword evidence="4 6" id="KW-1133">Transmembrane helix</keyword>
<accession>A0A6J6QBR6</accession>
<reference evidence="7" key="1">
    <citation type="submission" date="2020-05" db="EMBL/GenBank/DDBJ databases">
        <authorList>
            <person name="Chiriac C."/>
            <person name="Salcher M."/>
            <person name="Ghai R."/>
            <person name="Kavagutti S V."/>
        </authorList>
    </citation>
    <scope>NUCLEOTIDE SEQUENCE</scope>
</reference>
<evidence type="ECO:0000256" key="4">
    <source>
        <dbReference type="ARBA" id="ARBA00022989"/>
    </source>
</evidence>
<feature type="transmembrane region" description="Helical" evidence="6">
    <location>
        <begin position="181"/>
        <end position="203"/>
    </location>
</feature>
<evidence type="ECO:0000256" key="6">
    <source>
        <dbReference type="SAM" id="Phobius"/>
    </source>
</evidence>
<dbReference type="CDD" id="cd06580">
    <property type="entry name" value="TM_PBP1_transp_TpRbsC_like"/>
    <property type="match status" value="1"/>
</dbReference>
<gene>
    <name evidence="7" type="ORF">UFOPK2399_01831</name>
</gene>
<organism evidence="7">
    <name type="scientific">freshwater metagenome</name>
    <dbReference type="NCBI Taxonomy" id="449393"/>
    <lineage>
        <taxon>unclassified sequences</taxon>
        <taxon>metagenomes</taxon>
        <taxon>ecological metagenomes</taxon>
    </lineage>
</organism>
<feature type="transmembrane region" description="Helical" evidence="6">
    <location>
        <begin position="37"/>
        <end position="57"/>
    </location>
</feature>
<dbReference type="PANTHER" id="PTHR43370">
    <property type="entry name" value="SUGAR ABC TRANSPORTER INTEGRAL MEMBRANE PROTEIN-RELATED"/>
    <property type="match status" value="1"/>
</dbReference>